<dbReference type="GO" id="GO:0008652">
    <property type="term" value="P:amino acid biosynthetic process"/>
    <property type="evidence" value="ECO:0007669"/>
    <property type="project" value="UniProtKB-KW"/>
</dbReference>
<keyword evidence="3 5" id="KW-0456">Lyase</keyword>
<proteinExistence type="inferred from homology"/>
<evidence type="ECO:0000256" key="3">
    <source>
        <dbReference type="ARBA" id="ARBA00023239"/>
    </source>
</evidence>
<dbReference type="FunFam" id="1.10.275.60:FF:000001">
    <property type="entry name" value="Adenylosuccinate lyase"/>
    <property type="match status" value="1"/>
</dbReference>
<dbReference type="UniPathway" id="UPA00074">
    <property type="reaction ID" value="UER00132"/>
</dbReference>
<comment type="catalytic activity">
    <reaction evidence="5">
        <text>N(6)-(1,2-dicarboxyethyl)-AMP = fumarate + AMP</text>
        <dbReference type="Rhea" id="RHEA:16853"/>
        <dbReference type="ChEBI" id="CHEBI:29806"/>
        <dbReference type="ChEBI" id="CHEBI:57567"/>
        <dbReference type="ChEBI" id="CHEBI:456215"/>
        <dbReference type="EC" id="4.3.2.2"/>
    </reaction>
</comment>
<dbReference type="NCBIfam" id="TIGR00928">
    <property type="entry name" value="purB"/>
    <property type="match status" value="1"/>
</dbReference>
<keyword evidence="8" id="KW-1185">Reference proteome</keyword>
<comment type="pathway">
    <text evidence="5">Purine metabolism; IMP biosynthesis via de novo pathway; 5-amino-1-(5-phospho-D-ribosyl)imidazole-4-carboxamide from 5-amino-1-(5-phospho-D-ribosyl)imidazole-4-carboxylate: step 2/2.</text>
</comment>
<dbReference type="GO" id="GO:0070626">
    <property type="term" value="F:(S)-2-(5-amino-1-(5-phospho-D-ribosyl)imidazole-4-carboxamido) succinate lyase (fumarate-forming) activity"/>
    <property type="evidence" value="ECO:0007669"/>
    <property type="project" value="TreeGrafter"/>
</dbReference>
<accession>E6U7Q7</accession>
<dbReference type="PROSITE" id="PS00163">
    <property type="entry name" value="FUMARATE_LYASES"/>
    <property type="match status" value="1"/>
</dbReference>
<dbReference type="GO" id="GO:0005829">
    <property type="term" value="C:cytosol"/>
    <property type="evidence" value="ECO:0007669"/>
    <property type="project" value="TreeGrafter"/>
</dbReference>
<evidence type="ECO:0000256" key="4">
    <source>
        <dbReference type="NCBIfam" id="TIGR00928"/>
    </source>
</evidence>
<dbReference type="Gene3D" id="1.10.40.30">
    <property type="entry name" value="Fumarase/aspartase (C-terminal domain)"/>
    <property type="match status" value="1"/>
</dbReference>
<sequence>MSRDRYESPFCTRYASAEMQYLFSPDKKFKTWRKLWIALAKAEHELGLPVTAEQVAELEAHAEDINYDVAEQREKEVRHDVMSHVYAYGVQCPQAKGIIHLGATSCYVGDNTDIIIMREGLELLRKKLINVIAHLAKFAEAHKGRPCLAYTHLQPAQLTTVGKRATLWINELLMDLEDVEHRIDGLALLGSKGTTGTQASFLALFDGDHEKVKKLEQLIAASLGFDKVVPVSGQTYSRKVDSRVVSALAGIAESASKFSYDMRLLQNFKEMEEPFEKHQIGSSAMAYKRNPMRSERITALSRYLLANSLNPGFTAATQWFERTLDDSANKRIAVAEAFLAADAILNIYINVADGLVVYPKVIRQRVMKELPFMATENIMMRAVKKGGDRQQLHERIRQHSLAAAKRVKEDGLDNDLIDRIVADPAFMLDKAEIENVLTPERFTGRSVAQVEEFLGEIVNPILEQNRGLLDAVPELTV</sequence>
<dbReference type="EMBL" id="CP002400">
    <property type="protein sequence ID" value="ADU28180.1"/>
    <property type="molecule type" value="Genomic_DNA"/>
</dbReference>
<dbReference type="HOGENOM" id="CLU_030949_1_1_9"/>
<dbReference type="InterPro" id="IPR019468">
    <property type="entry name" value="AdenyloSucc_lyase_C"/>
</dbReference>
<dbReference type="UniPathway" id="UPA00075">
    <property type="reaction ID" value="UER00336"/>
</dbReference>
<comment type="catalytic activity">
    <reaction evidence="5">
        <text>(2S)-2-[5-amino-1-(5-phospho-beta-D-ribosyl)imidazole-4-carboxamido]succinate = 5-amino-1-(5-phospho-beta-D-ribosyl)imidazole-4-carboxamide + fumarate</text>
        <dbReference type="Rhea" id="RHEA:23920"/>
        <dbReference type="ChEBI" id="CHEBI:29806"/>
        <dbReference type="ChEBI" id="CHEBI:58443"/>
        <dbReference type="ChEBI" id="CHEBI:58475"/>
        <dbReference type="EC" id="4.3.2.2"/>
    </reaction>
</comment>
<dbReference type="eggNOG" id="COG0015">
    <property type="taxonomic scope" value="Bacteria"/>
</dbReference>
<dbReference type="KEGG" id="eha:Ethha_2687"/>
<dbReference type="EC" id="4.3.2.2" evidence="4 5"/>
<reference evidence="7 8" key="1">
    <citation type="submission" date="2010-12" db="EMBL/GenBank/DDBJ databases">
        <title>Complete sequence of Ethanoligenens harbinense YUAN-3.</title>
        <authorList>
            <person name="Lucas S."/>
            <person name="Copeland A."/>
            <person name="Lapidus A."/>
            <person name="Cheng J.-F."/>
            <person name="Bruce D."/>
            <person name="Goodwin L."/>
            <person name="Pitluck S."/>
            <person name="Chertkov O."/>
            <person name="Misra M."/>
            <person name="Detter J.C."/>
            <person name="Han C."/>
            <person name="Tapia R."/>
            <person name="Land M."/>
            <person name="Hauser L."/>
            <person name="Jeffries C."/>
            <person name="Kyrpides N."/>
            <person name="Ivanova N."/>
            <person name="Mikhailova N."/>
            <person name="Wang A."/>
            <person name="Mouttaki H."/>
            <person name="He Z."/>
            <person name="Zhou J."/>
            <person name="Hemme C.L."/>
            <person name="Woyke T."/>
        </authorList>
    </citation>
    <scope>NUCLEOTIDE SEQUENCE [LARGE SCALE GENOMIC DNA]</scope>
    <source>
        <strain evidence="8">DSM 18485 / JCM 12961 / CGMCC 1.5033 / YUAN-3</strain>
    </source>
</reference>
<comment type="pathway">
    <text evidence="5">Purine metabolism; AMP biosynthesis via de novo pathway; AMP from IMP: step 2/2.</text>
</comment>
<dbReference type="AlphaFoldDB" id="E6U7Q7"/>
<dbReference type="InterPro" id="IPR020557">
    <property type="entry name" value="Fumarate_lyase_CS"/>
</dbReference>
<evidence type="ECO:0000313" key="8">
    <source>
        <dbReference type="Proteomes" id="UP000001551"/>
    </source>
</evidence>
<evidence type="ECO:0000256" key="2">
    <source>
        <dbReference type="ARBA" id="ARBA00022755"/>
    </source>
</evidence>
<comment type="similarity">
    <text evidence="5">Belongs to the lyase 1 family. Adenylosuccinate lyase subfamily.</text>
</comment>
<evidence type="ECO:0000313" key="7">
    <source>
        <dbReference type="EMBL" id="ADU28180.1"/>
    </source>
</evidence>
<dbReference type="GO" id="GO:0004018">
    <property type="term" value="F:N6-(1,2-dicarboxyethyl)AMP AMP-lyase (fumarate-forming) activity"/>
    <property type="evidence" value="ECO:0007669"/>
    <property type="project" value="UniProtKB-UniRule"/>
</dbReference>
<dbReference type="InterPro" id="IPR022761">
    <property type="entry name" value="Fumarate_lyase_N"/>
</dbReference>
<evidence type="ECO:0000256" key="5">
    <source>
        <dbReference type="RuleBase" id="RU361172"/>
    </source>
</evidence>
<dbReference type="Gene3D" id="1.20.200.10">
    <property type="entry name" value="Fumarase/aspartase (Central domain)"/>
    <property type="match status" value="1"/>
</dbReference>
<dbReference type="STRING" id="663278.Ethha_2687"/>
<dbReference type="GO" id="GO:0044208">
    <property type="term" value="P:'de novo' AMP biosynthetic process"/>
    <property type="evidence" value="ECO:0007669"/>
    <property type="project" value="UniProtKB-UniPathway"/>
</dbReference>
<name>E6U7Q7_ETHHY</name>
<dbReference type="SUPFAM" id="SSF48557">
    <property type="entry name" value="L-aspartase-like"/>
    <property type="match status" value="1"/>
</dbReference>
<dbReference type="PANTHER" id="PTHR43172">
    <property type="entry name" value="ADENYLOSUCCINATE LYASE"/>
    <property type="match status" value="1"/>
</dbReference>
<dbReference type="InterPro" id="IPR008948">
    <property type="entry name" value="L-Aspartase-like"/>
</dbReference>
<evidence type="ECO:0000256" key="1">
    <source>
        <dbReference type="ARBA" id="ARBA00022605"/>
    </source>
</evidence>
<keyword evidence="1" id="KW-0028">Amino-acid biosynthesis</keyword>
<evidence type="ECO:0000259" key="6">
    <source>
        <dbReference type="SMART" id="SM00998"/>
    </source>
</evidence>
<gene>
    <name evidence="7" type="ordered locus">Ethha_2687</name>
</gene>
<dbReference type="InterPro" id="IPR000362">
    <property type="entry name" value="Fumarate_lyase_fam"/>
</dbReference>
<dbReference type="Pfam" id="PF00206">
    <property type="entry name" value="Lyase_1"/>
    <property type="match status" value="1"/>
</dbReference>
<dbReference type="Gene3D" id="1.10.275.60">
    <property type="match status" value="1"/>
</dbReference>
<feature type="domain" description="Adenylosuccinate lyase C-terminal" evidence="6">
    <location>
        <begin position="370"/>
        <end position="454"/>
    </location>
</feature>
<organism evidence="7 8">
    <name type="scientific">Ethanoligenens harbinense (strain DSM 18485 / JCM 12961 / CGMCC 1.5033 / YUAN-3)</name>
    <dbReference type="NCBI Taxonomy" id="663278"/>
    <lineage>
        <taxon>Bacteria</taxon>
        <taxon>Bacillati</taxon>
        <taxon>Bacillota</taxon>
        <taxon>Clostridia</taxon>
        <taxon>Eubacteriales</taxon>
        <taxon>Oscillospiraceae</taxon>
        <taxon>Ethanoligenens</taxon>
    </lineage>
</organism>
<dbReference type="GO" id="GO:0006189">
    <property type="term" value="P:'de novo' IMP biosynthetic process"/>
    <property type="evidence" value="ECO:0007669"/>
    <property type="project" value="UniProtKB-UniPathway"/>
</dbReference>
<dbReference type="CDD" id="cd03302">
    <property type="entry name" value="Adenylsuccinate_lyase_2"/>
    <property type="match status" value="1"/>
</dbReference>
<protein>
    <recommendedName>
        <fullName evidence="4 5">Adenylosuccinate lyase</fullName>
        <shortName evidence="5">ASL</shortName>
        <ecNumber evidence="4 5">4.3.2.2</ecNumber>
    </recommendedName>
    <alternativeName>
        <fullName evidence="5">Adenylosuccinase</fullName>
    </alternativeName>
</protein>
<dbReference type="InterPro" id="IPR004769">
    <property type="entry name" value="Pur_lyase"/>
</dbReference>
<dbReference type="Proteomes" id="UP000001551">
    <property type="component" value="Chromosome"/>
</dbReference>
<dbReference type="Pfam" id="PF10397">
    <property type="entry name" value="ADSL_C"/>
    <property type="match status" value="1"/>
</dbReference>
<dbReference type="PANTHER" id="PTHR43172:SF1">
    <property type="entry name" value="ADENYLOSUCCINATE LYASE"/>
    <property type="match status" value="1"/>
</dbReference>
<keyword evidence="2 5" id="KW-0658">Purine biosynthesis</keyword>
<dbReference type="PRINTS" id="PR00149">
    <property type="entry name" value="FUMRATELYASE"/>
</dbReference>
<dbReference type="RefSeq" id="WP_013486523.1">
    <property type="nucleotide sequence ID" value="NC_014828.1"/>
</dbReference>
<dbReference type="SMART" id="SM00998">
    <property type="entry name" value="ADSL_C"/>
    <property type="match status" value="1"/>
</dbReference>